<dbReference type="CDD" id="cd00303">
    <property type="entry name" value="retropepsin_like"/>
    <property type="match status" value="1"/>
</dbReference>
<dbReference type="EMBL" id="QGNW01000070">
    <property type="protein sequence ID" value="RVX02496.1"/>
    <property type="molecule type" value="Genomic_DNA"/>
</dbReference>
<gene>
    <name evidence="1" type="ORF">CK203_031137</name>
</gene>
<evidence type="ECO:0000313" key="1">
    <source>
        <dbReference type="EMBL" id="RVX02496.1"/>
    </source>
</evidence>
<proteinExistence type="predicted"/>
<name>A0A438J0M1_VITVI</name>
<accession>A0A438J0M1</accession>
<dbReference type="AlphaFoldDB" id="A0A438J0M1"/>
<dbReference type="OrthoDB" id="999913at2759"/>
<comment type="caution">
    <text evidence="1">The sequence shown here is derived from an EMBL/GenBank/DDBJ whole genome shotgun (WGS) entry which is preliminary data.</text>
</comment>
<reference evidence="1 2" key="1">
    <citation type="journal article" date="2018" name="PLoS Genet.">
        <title>Population sequencing reveals clonal diversity and ancestral inbreeding in the grapevine cultivar Chardonnay.</title>
        <authorList>
            <person name="Roach M.J."/>
            <person name="Johnson D.L."/>
            <person name="Bohlmann J."/>
            <person name="van Vuuren H.J."/>
            <person name="Jones S.J."/>
            <person name="Pretorius I.S."/>
            <person name="Schmidt S.A."/>
            <person name="Borneman A.R."/>
        </authorList>
    </citation>
    <scope>NUCLEOTIDE SEQUENCE [LARGE SCALE GENOMIC DNA]</scope>
    <source>
        <strain evidence="2">cv. Chardonnay</strain>
        <tissue evidence="1">Leaf</tissue>
    </source>
</reference>
<sequence length="103" mass="11363">MIEATCDDSENDEDMKIVSEVQQEDVKPEISLHATAGLKAPNTTTMTGSFLFQPMEDRKMEVMVASGEKLVSLGSCSNVQLKLQKVTIVVKFLVLPLEDFDVV</sequence>
<evidence type="ECO:0000313" key="2">
    <source>
        <dbReference type="Proteomes" id="UP000288805"/>
    </source>
</evidence>
<organism evidence="1 2">
    <name type="scientific">Vitis vinifera</name>
    <name type="common">Grape</name>
    <dbReference type="NCBI Taxonomy" id="29760"/>
    <lineage>
        <taxon>Eukaryota</taxon>
        <taxon>Viridiplantae</taxon>
        <taxon>Streptophyta</taxon>
        <taxon>Embryophyta</taxon>
        <taxon>Tracheophyta</taxon>
        <taxon>Spermatophyta</taxon>
        <taxon>Magnoliopsida</taxon>
        <taxon>eudicotyledons</taxon>
        <taxon>Gunneridae</taxon>
        <taxon>Pentapetalae</taxon>
        <taxon>rosids</taxon>
        <taxon>Vitales</taxon>
        <taxon>Vitaceae</taxon>
        <taxon>Viteae</taxon>
        <taxon>Vitis</taxon>
    </lineage>
</organism>
<dbReference type="Proteomes" id="UP000288805">
    <property type="component" value="Unassembled WGS sequence"/>
</dbReference>
<protein>
    <submittedName>
        <fullName evidence="1">Uncharacterized protein</fullName>
    </submittedName>
</protein>